<dbReference type="Bgee" id="ENSCJAG00000012738">
    <property type="expression patterns" value="Expressed in ovary and 4 other cell types or tissues"/>
</dbReference>
<reference evidence="11" key="3">
    <citation type="submission" date="2025-09" db="UniProtKB">
        <authorList>
            <consortium name="Ensembl"/>
        </authorList>
    </citation>
    <scope>IDENTIFICATION</scope>
</reference>
<dbReference type="InterPro" id="IPR011989">
    <property type="entry name" value="ARM-like"/>
</dbReference>
<gene>
    <name evidence="11" type="primary">NCAPG</name>
</gene>
<keyword evidence="5" id="KW-0498">Mitosis</keyword>
<dbReference type="STRING" id="9483.ENSCJAP00000023442"/>
<dbReference type="AlphaFoldDB" id="F7GVY1"/>
<evidence type="ECO:0000313" key="11">
    <source>
        <dbReference type="Ensembl" id="ENSCJAP00000023442.2"/>
    </source>
</evidence>
<evidence type="ECO:0000256" key="8">
    <source>
        <dbReference type="SAM" id="Coils"/>
    </source>
</evidence>
<proteinExistence type="inferred from homology"/>
<reference evidence="11" key="1">
    <citation type="submission" date="2009-03" db="EMBL/GenBank/DDBJ databases">
        <authorList>
            <person name="Warren W."/>
            <person name="Ye L."/>
            <person name="Minx P."/>
            <person name="Worley K."/>
            <person name="Gibbs R."/>
            <person name="Wilson R.K."/>
        </authorList>
    </citation>
    <scope>NUCLEOTIDE SEQUENCE [LARGE SCALE GENOMIC DNA]</scope>
</reference>
<evidence type="ECO:0000256" key="6">
    <source>
        <dbReference type="ARBA" id="ARBA00023067"/>
    </source>
</evidence>
<feature type="coiled-coil region" evidence="8">
    <location>
        <begin position="485"/>
        <end position="545"/>
    </location>
</feature>
<dbReference type="SUPFAM" id="SSF48371">
    <property type="entry name" value="ARM repeat"/>
    <property type="match status" value="1"/>
</dbReference>
<dbReference type="Proteomes" id="UP000008225">
    <property type="component" value="Chromosome 3"/>
</dbReference>
<dbReference type="PANTHER" id="PTHR14418">
    <property type="entry name" value="CONDENSIN COMPLEX SUBUNIT 3-RELATED"/>
    <property type="match status" value="1"/>
</dbReference>
<keyword evidence="7" id="KW-0131">Cell cycle</keyword>
<dbReference type="InterPro" id="IPR027165">
    <property type="entry name" value="CND3"/>
</dbReference>
<dbReference type="GO" id="GO:0000796">
    <property type="term" value="C:condensin complex"/>
    <property type="evidence" value="ECO:0007669"/>
    <property type="project" value="Ensembl"/>
</dbReference>
<dbReference type="PANTHER" id="PTHR14418:SF5">
    <property type="entry name" value="CONDENSIN COMPLEX SUBUNIT 3"/>
    <property type="match status" value="1"/>
</dbReference>
<dbReference type="HOGENOM" id="CLU_004446_2_0_1"/>
<dbReference type="GO" id="GO:0005737">
    <property type="term" value="C:cytoplasm"/>
    <property type="evidence" value="ECO:0007669"/>
    <property type="project" value="Ensembl"/>
</dbReference>
<evidence type="ECO:0000256" key="3">
    <source>
        <dbReference type="ARBA" id="ARBA00022454"/>
    </source>
</evidence>
<keyword evidence="6" id="KW-0226">DNA condensation</keyword>
<organism evidence="11 12">
    <name type="scientific">Callithrix jacchus</name>
    <name type="common">White-tufted-ear marmoset</name>
    <name type="synonym">Simia Jacchus</name>
    <dbReference type="NCBI Taxonomy" id="9483"/>
    <lineage>
        <taxon>Eukaryota</taxon>
        <taxon>Metazoa</taxon>
        <taxon>Chordata</taxon>
        <taxon>Craniata</taxon>
        <taxon>Vertebrata</taxon>
        <taxon>Euteleostomi</taxon>
        <taxon>Mammalia</taxon>
        <taxon>Eutheria</taxon>
        <taxon>Euarchontoglires</taxon>
        <taxon>Primates</taxon>
        <taxon>Haplorrhini</taxon>
        <taxon>Platyrrhini</taxon>
        <taxon>Cebidae</taxon>
        <taxon>Callitrichinae</taxon>
        <taxon>Callithrix</taxon>
        <taxon>Callithrix</taxon>
    </lineage>
</organism>
<feature type="region of interest" description="Disordered" evidence="9">
    <location>
        <begin position="932"/>
        <end position="993"/>
    </location>
</feature>
<keyword evidence="4" id="KW-0132">Cell division</keyword>
<evidence type="ECO:0000256" key="9">
    <source>
        <dbReference type="SAM" id="MobiDB-lite"/>
    </source>
</evidence>
<evidence type="ECO:0000256" key="1">
    <source>
        <dbReference type="ARBA" id="ARBA00004286"/>
    </source>
</evidence>
<dbReference type="CTD" id="64151"/>
<dbReference type="RefSeq" id="XP_002745999.1">
    <property type="nucleotide sequence ID" value="XM_002745953.6"/>
</dbReference>
<evidence type="ECO:0000313" key="12">
    <source>
        <dbReference type="Proteomes" id="UP000008225"/>
    </source>
</evidence>
<evidence type="ECO:0000259" key="10">
    <source>
        <dbReference type="Pfam" id="PF12719"/>
    </source>
</evidence>
<feature type="domain" description="Nuclear condensin complex subunit 3 C-terminal" evidence="10">
    <location>
        <begin position="559"/>
        <end position="858"/>
    </location>
</feature>
<dbReference type="GeneTree" id="ENSGT00390000001577"/>
<feature type="compositionally biased region" description="Polar residues" evidence="9">
    <location>
        <begin position="938"/>
        <end position="949"/>
    </location>
</feature>
<dbReference type="eggNOG" id="KOG2025">
    <property type="taxonomic scope" value="Eukaryota"/>
</dbReference>
<dbReference type="GO" id="GO:0007076">
    <property type="term" value="P:mitotic chromosome condensation"/>
    <property type="evidence" value="ECO:0007669"/>
    <property type="project" value="Ensembl"/>
</dbReference>
<sequence>MGAEKRLLSIKEAFRLAQQPHQNQAKLVVALSRTYRTTDDKTGFHEKFVHYLKYAMVVYKREPAVERVIEFAAKFVTSFHQSDIEDDEEETDGGLLNYLFTFLLKSHEANSNAVRFRVCQLINKLLGSMPENAQIDDDVFDKINEAMLIRLKDKIPNVRIQAVLALSRLQDPKDDECPVVNAYATLIENDSNSEVRRAVLSCIAPSAKTLPKIVGRTKDVKEAVRKLAYQVLAEKVHMRALSIAQRVMLLQQGLNDRSDAVKQAMQKHLLQGWLRYSEGNILELLHRLDVENSSEVAVSVLNALFSVTPLSELVGICKNDDGRKLIPVETLTPEIALYWCVLCEYLKSKGDEGEEFLEQILPEPVVYADYLLSYIRSIPVVNEENRGDFSYIGNLMTKEFIGQQLILIIKSLDTNEEGGRKKLLAILQEILTLPTIPISLVSFLVGRLLHIIIDDNKRTQIVTEIISEIRAPIVTVGVNDDPADARKKELKMAEIKVKLIEAKEALENCIALQDFNRASELKEEIKALEDARKNLLKETEQLEIKEVHIEKNDAETLQKCLILCYELLKQMSISTGISATVNGIIESLILPGIISVHPVVRNLAVLCLGCCGLQNKDFASKHFVLLLQVLQIDDVTIKISALKAIFDQLMTFGIEPFKTKMKTLHCEGTEINSDDEQESKEVEETATAKNVLKLLSDFLDSEVSELRTGAAEGLAKLMFSGLLVSSRILSRLLLLWYNPVTEEDVRLRHCLGVFFPMFAYASRTNQDCFEEAFLPTLQTLANAPASSPLAEVDITNVAELLVDLTRPSRLNPQAKTSQDYQALTVHDNLAMKICNEILTSPCSPELRVYTKALSSLELSSHLAKDLLVLLNEILEQVKDRTCLRALEKIKIHLEKENKEFGDQAEAAQDASLTTTIFQNEDEKNKEVYMTPLRGVKATQASKSTQQKTNRGQRKVTVSARTNRRRQTAEADSESDHEVPEPESEMKMRLPRRAKTAALEKSKLNFAQFLNEDVS</sequence>
<evidence type="ECO:0000256" key="7">
    <source>
        <dbReference type="ARBA" id="ARBA00023306"/>
    </source>
</evidence>
<keyword evidence="8" id="KW-0175">Coiled coil</keyword>
<dbReference type="Ensembl" id="ENSCJAT00000024801.4">
    <property type="protein sequence ID" value="ENSCJAP00000023442.2"/>
    <property type="gene ID" value="ENSCJAG00000012738.4"/>
</dbReference>
<dbReference type="GO" id="GO:0051984">
    <property type="term" value="P:positive regulation of chromosome segregation"/>
    <property type="evidence" value="ECO:0007669"/>
    <property type="project" value="Ensembl"/>
</dbReference>
<dbReference type="Pfam" id="PF12719">
    <property type="entry name" value="Cnd3"/>
    <property type="match status" value="1"/>
</dbReference>
<keyword evidence="3" id="KW-0158">Chromosome</keyword>
<dbReference type="FunFam" id="1.25.10.10:FF:000274">
    <property type="entry name" value="Non-SMC condensin I complex subunit G"/>
    <property type="match status" value="1"/>
</dbReference>
<feature type="coiled-coil region" evidence="8">
    <location>
        <begin position="883"/>
        <end position="910"/>
    </location>
</feature>
<dbReference type="Gene3D" id="1.25.10.10">
    <property type="entry name" value="Leucine-rich Repeat Variant"/>
    <property type="match status" value="1"/>
</dbReference>
<name>F7GVY1_CALJA</name>
<dbReference type="GO" id="GO:0000794">
    <property type="term" value="C:condensed nuclear chromosome"/>
    <property type="evidence" value="ECO:0007669"/>
    <property type="project" value="Ensembl"/>
</dbReference>
<dbReference type="InterPro" id="IPR016024">
    <property type="entry name" value="ARM-type_fold"/>
</dbReference>
<comment type="similarity">
    <text evidence="2">Belongs to the CND3 (condensin subunit 3) family.</text>
</comment>
<dbReference type="GO" id="GO:1905820">
    <property type="term" value="P:positive regulation of chromosome separation"/>
    <property type="evidence" value="ECO:0007669"/>
    <property type="project" value="Ensembl"/>
</dbReference>
<protein>
    <submittedName>
        <fullName evidence="11">Non-SMC condensin I complex subunit G</fullName>
    </submittedName>
</protein>
<dbReference type="FunCoup" id="F7GVY1">
    <property type="interactions" value="2542"/>
</dbReference>
<dbReference type="GO" id="GO:0000779">
    <property type="term" value="C:condensed chromosome, centromeric region"/>
    <property type="evidence" value="ECO:0007669"/>
    <property type="project" value="Ensembl"/>
</dbReference>
<comment type="subcellular location">
    <subcellularLocation>
        <location evidence="1">Chromosome</location>
    </subcellularLocation>
</comment>
<evidence type="ECO:0000256" key="4">
    <source>
        <dbReference type="ARBA" id="ARBA00022618"/>
    </source>
</evidence>
<feature type="compositionally biased region" description="Basic and acidic residues" evidence="9">
    <location>
        <begin position="973"/>
        <end position="987"/>
    </location>
</feature>
<dbReference type="GO" id="GO:0051301">
    <property type="term" value="P:cell division"/>
    <property type="evidence" value="ECO:0007669"/>
    <property type="project" value="UniProtKB-KW"/>
</dbReference>
<dbReference type="InParanoid" id="F7GVY1"/>
<dbReference type="OrthoDB" id="27187at2759"/>
<dbReference type="KEGG" id="cjc:100413996"/>
<dbReference type="OMA" id="FRATQIT"/>
<evidence type="ECO:0000256" key="2">
    <source>
        <dbReference type="ARBA" id="ARBA00006533"/>
    </source>
</evidence>
<dbReference type="GO" id="GO:1905821">
    <property type="term" value="P:positive regulation of chromosome condensation"/>
    <property type="evidence" value="ECO:0007669"/>
    <property type="project" value="Ensembl"/>
</dbReference>
<accession>F7GVY1</accession>
<keyword evidence="12" id="KW-1185">Reference proteome</keyword>
<dbReference type="GeneID" id="100413996"/>
<reference evidence="11" key="2">
    <citation type="submission" date="2025-08" db="UniProtKB">
        <authorList>
            <consortium name="Ensembl"/>
        </authorList>
    </citation>
    <scope>IDENTIFICATION</scope>
</reference>
<dbReference type="InterPro" id="IPR025977">
    <property type="entry name" value="Cnd3_C"/>
</dbReference>
<evidence type="ECO:0000256" key="5">
    <source>
        <dbReference type="ARBA" id="ARBA00022776"/>
    </source>
</evidence>